<reference evidence="3 4" key="1">
    <citation type="submission" date="2018-03" db="EMBL/GenBank/DDBJ databases">
        <title>Cross-interface Injection: A General Nanoliter Liquid Handling Method Applied to Single Cells Genome Amplification Automated Nanoliter Liquid Handling Applied to Single Cell Multiple Displacement Amplification.</title>
        <authorList>
            <person name="Yun J."/>
            <person name="Xu P."/>
            <person name="Xu J."/>
            <person name="Dai X."/>
            <person name="Wang Y."/>
            <person name="Zheng X."/>
            <person name="Cao C."/>
            <person name="Yi Q."/>
            <person name="Zhu Y."/>
            <person name="Wang L."/>
            <person name="Dong Z."/>
            <person name="Huang Y."/>
            <person name="Huang L."/>
            <person name="Du W."/>
        </authorList>
    </citation>
    <scope>NUCLEOTIDE SEQUENCE [LARGE SCALE GENOMIC DNA]</scope>
    <source>
        <strain evidence="2 4">A12-4</strain>
        <strain evidence="1 3">A9-4</strain>
    </source>
</reference>
<dbReference type="EMBL" id="PYVG01000114">
    <property type="protein sequence ID" value="PTB88138.1"/>
    <property type="molecule type" value="Genomic_DNA"/>
</dbReference>
<sequence length="62" mass="7101">MPSKHIKDDVWSQIEKLTVKTIISTKTNIKDTEVLDLLIKKGLEAVDEIDLDQLALKKLKKK</sequence>
<evidence type="ECO:0000313" key="3">
    <source>
        <dbReference type="Proteomes" id="UP000241514"/>
    </source>
</evidence>
<proteinExistence type="predicted"/>
<dbReference type="AlphaFoldDB" id="A0A2T4D327"/>
<dbReference type="Proteomes" id="UP000242087">
    <property type="component" value="Unassembled WGS sequence"/>
</dbReference>
<dbReference type="EMBL" id="PYVF01000103">
    <property type="protein sequence ID" value="PTB88221.1"/>
    <property type="molecule type" value="Genomic_DNA"/>
</dbReference>
<dbReference type="Proteomes" id="UP000241514">
    <property type="component" value="Unassembled WGS sequence"/>
</dbReference>
<name>A0A2T4D327_9GAMM</name>
<organism evidence="2 4">
    <name type="scientific">Pseudidiomarina aestuarii</name>
    <dbReference type="NCBI Taxonomy" id="624146"/>
    <lineage>
        <taxon>Bacteria</taxon>
        <taxon>Pseudomonadati</taxon>
        <taxon>Pseudomonadota</taxon>
        <taxon>Gammaproteobacteria</taxon>
        <taxon>Alteromonadales</taxon>
        <taxon>Idiomarinaceae</taxon>
        <taxon>Pseudidiomarina</taxon>
    </lineage>
</organism>
<evidence type="ECO:0000313" key="1">
    <source>
        <dbReference type="EMBL" id="PTB88138.1"/>
    </source>
</evidence>
<gene>
    <name evidence="2" type="ORF">C9927_04615</name>
    <name evidence="1" type="ORF">C9928_06875</name>
</gene>
<evidence type="ECO:0000313" key="2">
    <source>
        <dbReference type="EMBL" id="PTB88221.1"/>
    </source>
</evidence>
<comment type="caution">
    <text evidence="2">The sequence shown here is derived from an EMBL/GenBank/DDBJ whole genome shotgun (WGS) entry which is preliminary data.</text>
</comment>
<protein>
    <submittedName>
        <fullName evidence="2">Uncharacterized protein</fullName>
    </submittedName>
</protein>
<accession>A0A2T4D327</accession>
<evidence type="ECO:0000313" key="4">
    <source>
        <dbReference type="Proteomes" id="UP000242087"/>
    </source>
</evidence>